<feature type="transmembrane region" description="Helical" evidence="6">
    <location>
        <begin position="96"/>
        <end position="120"/>
    </location>
</feature>
<evidence type="ECO:0000256" key="6">
    <source>
        <dbReference type="SAM" id="Phobius"/>
    </source>
</evidence>
<dbReference type="InterPro" id="IPR017981">
    <property type="entry name" value="GPCR_2-like_7TM"/>
</dbReference>
<dbReference type="GO" id="GO:0004930">
    <property type="term" value="F:G protein-coupled receptor activity"/>
    <property type="evidence" value="ECO:0007669"/>
    <property type="project" value="InterPro"/>
</dbReference>
<feature type="transmembrane region" description="Helical" evidence="6">
    <location>
        <begin position="223"/>
        <end position="249"/>
    </location>
</feature>
<feature type="domain" description="G-protein coupled receptors family 2 profile 2" evidence="7">
    <location>
        <begin position="56"/>
        <end position="237"/>
    </location>
</feature>
<evidence type="ECO:0000256" key="3">
    <source>
        <dbReference type="ARBA" id="ARBA00022989"/>
    </source>
</evidence>
<comment type="subcellular location">
    <subcellularLocation>
        <location evidence="1">Membrane</location>
        <topology evidence="1">Multi-pass membrane protein</topology>
    </subcellularLocation>
</comment>
<feature type="compositionally biased region" description="Polar residues" evidence="5">
    <location>
        <begin position="413"/>
        <end position="428"/>
    </location>
</feature>
<keyword evidence="2 6" id="KW-0812">Transmembrane</keyword>
<keyword evidence="4 6" id="KW-0472">Membrane</keyword>
<dbReference type="Gene3D" id="1.20.1070.10">
    <property type="entry name" value="Rhodopsin 7-helix transmembrane proteins"/>
    <property type="match status" value="1"/>
</dbReference>
<dbReference type="PROSITE" id="PS50261">
    <property type="entry name" value="G_PROTEIN_RECEP_F2_4"/>
    <property type="match status" value="1"/>
</dbReference>
<feature type="compositionally biased region" description="Basic and acidic residues" evidence="5">
    <location>
        <begin position="480"/>
        <end position="495"/>
    </location>
</feature>
<evidence type="ECO:0000259" key="7">
    <source>
        <dbReference type="PROSITE" id="PS50261"/>
    </source>
</evidence>
<feature type="transmembrane region" description="Helical" evidence="6">
    <location>
        <begin position="140"/>
        <end position="160"/>
    </location>
</feature>
<dbReference type="OrthoDB" id="408743at2759"/>
<feature type="transmembrane region" description="Helical" evidence="6">
    <location>
        <begin position="370"/>
        <end position="389"/>
    </location>
</feature>
<dbReference type="Pfam" id="PF00002">
    <property type="entry name" value="7tm_2"/>
    <property type="match status" value="1"/>
</dbReference>
<evidence type="ECO:0000313" key="8">
    <source>
        <dbReference type="EMBL" id="RMY95125.1"/>
    </source>
</evidence>
<dbReference type="GO" id="GO:0016020">
    <property type="term" value="C:membrane"/>
    <property type="evidence" value="ECO:0007669"/>
    <property type="project" value="UniProtKB-SubCell"/>
</dbReference>
<sequence>MAFTFTNTSCPKPFLDLDDFPYTAGFERGRFCGAFNADLTCCLPCPLEYWSYSDDFTHNVHVAHWVNLPAMVCQIFLLLTFIVLPPEKSQRHYLSVGLCLALILLEVSSEDLGFIVPLAAKPKMCADSITPHDLHSDLSCGWSGALLELGAMAGVIWILLRSLWTHLRVCYDIKHTQNYVWASHLIGWGVPGIFLAISLPITGVSYRLGTTCIPNQHYSFVTWFGWLIAFACLAALLQFGTTGFCLFLYARHFWQNGSRESEAYDVSTAGLAAEGQRRPSIRLGKRLAWRRVQKVLFLQWRSIVLSVFVIIETVFFGAVYVAAAKAVDATRRPTKRPDVLRFLVCLIVNEGDKDACLPFTRSLGLRERTVIASFYMSALIGVFTFFVMVRRSMLIGWYDILRHPRRIWRRDSSNPGPQDPTSKRSSGGSVRFAETSPFAAIGTLPEPEGSIRKMSMPEAGDVTTRHEGIPASWFDEDVEQEKKTRGGHHTESEDH</sequence>
<dbReference type="InterPro" id="IPR053247">
    <property type="entry name" value="GPCR_GPR1/git3-like"/>
</dbReference>
<dbReference type="Proteomes" id="UP000268823">
    <property type="component" value="Unassembled WGS sequence"/>
</dbReference>
<feature type="transmembrane region" description="Helical" evidence="6">
    <location>
        <begin position="300"/>
        <end position="323"/>
    </location>
</feature>
<dbReference type="InterPro" id="IPR000832">
    <property type="entry name" value="GPCR_2_secretin-like"/>
</dbReference>
<evidence type="ECO:0000256" key="2">
    <source>
        <dbReference type="ARBA" id="ARBA00022692"/>
    </source>
</evidence>
<dbReference type="GO" id="GO:0007166">
    <property type="term" value="P:cell surface receptor signaling pathway"/>
    <property type="evidence" value="ECO:0007669"/>
    <property type="project" value="InterPro"/>
</dbReference>
<proteinExistence type="predicted"/>
<name>A0A3M7G1X2_HORWE</name>
<protein>
    <recommendedName>
        <fullName evidence="7">G-protein coupled receptors family 2 profile 2 domain-containing protein</fullName>
    </recommendedName>
</protein>
<gene>
    <name evidence="8" type="ORF">D0861_00921</name>
</gene>
<reference evidence="8 9" key="1">
    <citation type="journal article" date="2018" name="BMC Genomics">
        <title>Genomic evidence for intraspecific hybridization in a clonal and extremely halotolerant yeast.</title>
        <authorList>
            <person name="Gostincar C."/>
            <person name="Stajich J.E."/>
            <person name="Zupancic J."/>
            <person name="Zalar P."/>
            <person name="Gunde-Cimerman N."/>
        </authorList>
    </citation>
    <scope>NUCLEOTIDE SEQUENCE [LARGE SCALE GENOMIC DNA]</scope>
    <source>
        <strain evidence="8 9">EXF-2788</strain>
    </source>
</reference>
<evidence type="ECO:0000256" key="1">
    <source>
        <dbReference type="ARBA" id="ARBA00004141"/>
    </source>
</evidence>
<feature type="transmembrane region" description="Helical" evidence="6">
    <location>
        <begin position="62"/>
        <end position="84"/>
    </location>
</feature>
<dbReference type="EMBL" id="QWIR01000008">
    <property type="protein sequence ID" value="RMY95125.1"/>
    <property type="molecule type" value="Genomic_DNA"/>
</dbReference>
<evidence type="ECO:0000256" key="4">
    <source>
        <dbReference type="ARBA" id="ARBA00023136"/>
    </source>
</evidence>
<comment type="caution">
    <text evidence="8">The sequence shown here is derived from an EMBL/GenBank/DDBJ whole genome shotgun (WGS) entry which is preliminary data.</text>
</comment>
<dbReference type="AlphaFoldDB" id="A0A3M7G1X2"/>
<dbReference type="PANTHER" id="PTHR42058">
    <property type="entry name" value="G_PROTEIN_RECEP_F2_4 DOMAIN-CONTAINING PROTEIN"/>
    <property type="match status" value="1"/>
</dbReference>
<feature type="transmembrane region" description="Helical" evidence="6">
    <location>
        <begin position="181"/>
        <end position="203"/>
    </location>
</feature>
<evidence type="ECO:0000256" key="5">
    <source>
        <dbReference type="SAM" id="MobiDB-lite"/>
    </source>
</evidence>
<feature type="region of interest" description="Disordered" evidence="5">
    <location>
        <begin position="409"/>
        <end position="495"/>
    </location>
</feature>
<dbReference type="PANTHER" id="PTHR42058:SF1">
    <property type="entry name" value="G-PROTEIN COUPLED RECEPTORS FAMILY 2 PROFILE 2 DOMAIN-CONTAINING PROTEIN"/>
    <property type="match status" value="1"/>
</dbReference>
<organism evidence="8 9">
    <name type="scientific">Hortaea werneckii</name>
    <name type="common">Black yeast</name>
    <name type="synonym">Cladosporium werneckii</name>
    <dbReference type="NCBI Taxonomy" id="91943"/>
    <lineage>
        <taxon>Eukaryota</taxon>
        <taxon>Fungi</taxon>
        <taxon>Dikarya</taxon>
        <taxon>Ascomycota</taxon>
        <taxon>Pezizomycotina</taxon>
        <taxon>Dothideomycetes</taxon>
        <taxon>Dothideomycetidae</taxon>
        <taxon>Mycosphaerellales</taxon>
        <taxon>Teratosphaeriaceae</taxon>
        <taxon>Hortaea</taxon>
    </lineage>
</organism>
<accession>A0A3M7G1X2</accession>
<keyword evidence="3 6" id="KW-1133">Transmembrane helix</keyword>
<evidence type="ECO:0000313" key="9">
    <source>
        <dbReference type="Proteomes" id="UP000268823"/>
    </source>
</evidence>